<dbReference type="PANTHER" id="PTHR10728">
    <property type="entry name" value="CYTOSOLIC PHOSPHOLIPASE A2"/>
    <property type="match status" value="1"/>
</dbReference>
<dbReference type="STRING" id="488535.SAMN04487963_0521"/>
<evidence type="ECO:0000313" key="4">
    <source>
        <dbReference type="EMBL" id="SFL91352.1"/>
    </source>
</evidence>
<keyword evidence="2" id="KW-0472">Membrane</keyword>
<dbReference type="InterPro" id="IPR002641">
    <property type="entry name" value="PNPLA_dom"/>
</dbReference>
<dbReference type="EMBL" id="FOUE01000001">
    <property type="protein sequence ID" value="SFL91352.1"/>
    <property type="molecule type" value="Genomic_DNA"/>
</dbReference>
<feature type="transmembrane region" description="Helical" evidence="2">
    <location>
        <begin position="335"/>
        <end position="354"/>
    </location>
</feature>
<keyword evidence="1" id="KW-0443">Lipid metabolism</keyword>
<dbReference type="AlphaFoldDB" id="A0A1I4LK53"/>
<feature type="domain" description="PNPLA" evidence="3">
    <location>
        <begin position="49"/>
        <end position="99"/>
    </location>
</feature>
<feature type="transmembrane region" description="Helical" evidence="2">
    <location>
        <begin position="242"/>
        <end position="261"/>
    </location>
</feature>
<feature type="transmembrane region" description="Helical" evidence="2">
    <location>
        <begin position="152"/>
        <end position="176"/>
    </location>
</feature>
<dbReference type="SUPFAM" id="SSF52151">
    <property type="entry name" value="FabD/lysophospholipase-like"/>
    <property type="match status" value="1"/>
</dbReference>
<protein>
    <submittedName>
        <fullName evidence="4">Patatin-like phospholipase</fullName>
    </submittedName>
</protein>
<dbReference type="InterPro" id="IPR016035">
    <property type="entry name" value="Acyl_Trfase/lysoPLipase"/>
</dbReference>
<keyword evidence="2" id="KW-1133">Transmembrane helix</keyword>
<keyword evidence="5" id="KW-1185">Reference proteome</keyword>
<dbReference type="RefSeq" id="WP_217642442.1">
    <property type="nucleotide sequence ID" value="NZ_FOUE01000001.1"/>
</dbReference>
<organism evidence="4 5">
    <name type="scientific">Marinobacter zhejiangensis</name>
    <dbReference type="NCBI Taxonomy" id="488535"/>
    <lineage>
        <taxon>Bacteria</taxon>
        <taxon>Pseudomonadati</taxon>
        <taxon>Pseudomonadota</taxon>
        <taxon>Gammaproteobacteria</taxon>
        <taxon>Pseudomonadales</taxon>
        <taxon>Marinobacteraceae</taxon>
        <taxon>Marinobacter</taxon>
    </lineage>
</organism>
<name>A0A1I4LK53_9GAMM</name>
<dbReference type="Proteomes" id="UP000198519">
    <property type="component" value="Unassembled WGS sequence"/>
</dbReference>
<evidence type="ECO:0000256" key="2">
    <source>
        <dbReference type="SAM" id="Phobius"/>
    </source>
</evidence>
<evidence type="ECO:0000313" key="5">
    <source>
        <dbReference type="Proteomes" id="UP000198519"/>
    </source>
</evidence>
<reference evidence="5" key="1">
    <citation type="submission" date="2016-10" db="EMBL/GenBank/DDBJ databases">
        <authorList>
            <person name="Varghese N."/>
            <person name="Submissions S."/>
        </authorList>
    </citation>
    <scope>NUCLEOTIDE SEQUENCE [LARGE SCALE GENOMIC DNA]</scope>
    <source>
        <strain evidence="5">CGMCC 1.7061</strain>
    </source>
</reference>
<gene>
    <name evidence="4" type="ORF">SAMN04487963_0521</name>
</gene>
<dbReference type="PANTHER" id="PTHR10728:SF40">
    <property type="entry name" value="PATATIN FAMILY PROTEIN"/>
    <property type="match status" value="1"/>
</dbReference>
<dbReference type="Gene3D" id="3.40.1090.10">
    <property type="entry name" value="Cytosolic phospholipase A2 catalytic domain"/>
    <property type="match status" value="1"/>
</dbReference>
<proteinExistence type="predicted"/>
<keyword evidence="2" id="KW-0812">Transmembrane</keyword>
<dbReference type="GO" id="GO:0004623">
    <property type="term" value="F:phospholipase A2 activity"/>
    <property type="evidence" value="ECO:0007669"/>
    <property type="project" value="TreeGrafter"/>
</dbReference>
<dbReference type="Pfam" id="PF01734">
    <property type="entry name" value="Patatin"/>
    <property type="match status" value="1"/>
</dbReference>
<sequence length="703" mass="76904">MNARTSPPPCSGHPFTDDFSEVLEAEKGWLRARRRATGEMPDDAPVVGLALSGGGIRSATFNLGVLQALARGKLLHQVDYLSSVSGGGYIASCLSWLRAHFPVREHRDVGGAPLANGEGTVLDWLRAHGNYLINGKGISGWTLGASILSGTLLNLLVLLPILLGVVAVASTDWWAVDWPAWLHLPGAGGIVGHDGFMLLLILGAAALALYLASMLLFVLVTSSSRVLEWIPERRIRSLMGQFLAVAIMALGVGLLPVFTELEETVLHYFDHQGLAGLTRHFTYLVPIVSGLLSLRAANKTGGALAVTGLSLLVFGFLTLLYHICAHTQLVGSSLFFGWLGLSLTLALIGNVNTLSLHSFYRGRLADAYLPVVAEPESAEPRSDWPVDPLHFRLTEMQAGSGGPLHLINTTLNTTNSHREKLRSREGESMVLSPVYCGSTATGYRRTSDYLDGELTLSTAFSVSGAAVDPNTYVTRSRALSFLMTLINARLGFWTRNPRMERQRPWLPGWYRYMFREMFGLGLSETRSEVHLSDGGHFENLGLYELVRRQCRYLVVCDAGADPSDTLFDLGRAIQRVRADFGAEVELCADDLTRKNGDGMMSRAWATGKVRYADGSEGDILYLRAALCTGLSADIYAYWRANPSFPDQTTTDQFFDEMQFDSYRQLGLELMSKLLAAQPRDFSGLFQWLSSSRDDEAAVAPGRA</sequence>
<dbReference type="GO" id="GO:0046475">
    <property type="term" value="P:glycerophospholipid catabolic process"/>
    <property type="evidence" value="ECO:0007669"/>
    <property type="project" value="TreeGrafter"/>
</dbReference>
<accession>A0A1I4LK53</accession>
<feature type="transmembrane region" description="Helical" evidence="2">
    <location>
        <begin position="304"/>
        <end position="323"/>
    </location>
</feature>
<evidence type="ECO:0000256" key="1">
    <source>
        <dbReference type="ARBA" id="ARBA00023098"/>
    </source>
</evidence>
<feature type="transmembrane region" description="Helical" evidence="2">
    <location>
        <begin position="196"/>
        <end position="221"/>
    </location>
</feature>
<dbReference type="GO" id="GO:0005829">
    <property type="term" value="C:cytosol"/>
    <property type="evidence" value="ECO:0007669"/>
    <property type="project" value="TreeGrafter"/>
</dbReference>
<evidence type="ECO:0000259" key="3">
    <source>
        <dbReference type="Pfam" id="PF01734"/>
    </source>
</evidence>